<dbReference type="EMBL" id="JBIYXZ010002088">
    <property type="protein sequence ID" value="KAL3044091.1"/>
    <property type="molecule type" value="Genomic_DNA"/>
</dbReference>
<evidence type="ECO:0000313" key="1">
    <source>
        <dbReference type="EMBL" id="KAL3044091.1"/>
    </source>
</evidence>
<reference evidence="1 2" key="2">
    <citation type="journal article" date="2024" name="G3 (Bethesda)">
        <title>The genome of the cryopelagic Antarctic bald notothen, Trematomus borchgrevinki.</title>
        <authorList>
            <person name="Rayamajhi N."/>
            <person name="Rivera-Colon A.G."/>
            <person name="Minhas B.F."/>
            <person name="Cheng C.C."/>
            <person name="Catchen J.M."/>
        </authorList>
    </citation>
    <scope>NUCLEOTIDE SEQUENCE [LARGE SCALE GENOMIC DNA]</scope>
    <source>
        <strain evidence="1">AGRC-2024</strain>
    </source>
</reference>
<dbReference type="Proteomes" id="UP001619887">
    <property type="component" value="Unassembled WGS sequence"/>
</dbReference>
<comment type="caution">
    <text evidence="1">The sequence shown here is derived from an EMBL/GenBank/DDBJ whole genome shotgun (WGS) entry which is preliminary data.</text>
</comment>
<dbReference type="AlphaFoldDB" id="A0ABD2FQU2"/>
<evidence type="ECO:0000313" key="2">
    <source>
        <dbReference type="Proteomes" id="UP001619887"/>
    </source>
</evidence>
<organism evidence="1 2">
    <name type="scientific">Pagothenia borchgrevinki</name>
    <name type="common">Bald rockcod</name>
    <name type="synonym">Trematomus borchgrevinki</name>
    <dbReference type="NCBI Taxonomy" id="8213"/>
    <lineage>
        <taxon>Eukaryota</taxon>
        <taxon>Metazoa</taxon>
        <taxon>Chordata</taxon>
        <taxon>Craniata</taxon>
        <taxon>Vertebrata</taxon>
        <taxon>Euteleostomi</taxon>
        <taxon>Actinopterygii</taxon>
        <taxon>Neopterygii</taxon>
        <taxon>Teleostei</taxon>
        <taxon>Neoteleostei</taxon>
        <taxon>Acanthomorphata</taxon>
        <taxon>Eupercaria</taxon>
        <taxon>Perciformes</taxon>
        <taxon>Notothenioidei</taxon>
        <taxon>Nototheniidae</taxon>
        <taxon>Pagothenia</taxon>
    </lineage>
</organism>
<name>A0ABD2FQU2_PAGBO</name>
<sequence length="86" mass="10025">MEQLDEEGISYPGYKTYYEGEAFKDMNKEDWEKVRKGPTGRRLEREHLKLVTKNEAKFMEYLKATAAIKECPSQKPVASPRVLVSR</sequence>
<protein>
    <submittedName>
        <fullName evidence="1">Uncharacterized protein</fullName>
    </submittedName>
</protein>
<gene>
    <name evidence="1" type="ORF">OYC64_003846</name>
</gene>
<accession>A0ABD2FQU2</accession>
<proteinExistence type="predicted"/>
<reference evidence="1 2" key="1">
    <citation type="journal article" date="2022" name="G3 (Bethesda)">
        <title>Evaluating Illumina-, Nanopore-, and PacBio-based genome assembly strategies with the bald notothen, Trematomus borchgrevinki.</title>
        <authorList>
            <person name="Rayamajhi N."/>
            <person name="Cheng C.C."/>
            <person name="Catchen J.M."/>
        </authorList>
    </citation>
    <scope>NUCLEOTIDE SEQUENCE [LARGE SCALE GENOMIC DNA]</scope>
    <source>
        <strain evidence="1">AGRC-2024</strain>
    </source>
</reference>
<keyword evidence="2" id="KW-1185">Reference proteome</keyword>